<dbReference type="Gene3D" id="3.30.450.20">
    <property type="entry name" value="PAS domain"/>
    <property type="match status" value="1"/>
</dbReference>
<dbReference type="InterPro" id="IPR013656">
    <property type="entry name" value="PAS_4"/>
</dbReference>
<dbReference type="SUPFAM" id="SSF55785">
    <property type="entry name" value="PYP-like sensor domain (PAS domain)"/>
    <property type="match status" value="1"/>
</dbReference>
<dbReference type="InterPro" id="IPR036097">
    <property type="entry name" value="HisK_dim/P_sf"/>
</dbReference>
<dbReference type="InterPro" id="IPR035965">
    <property type="entry name" value="PAS-like_dom_sf"/>
</dbReference>
<organism evidence="6 7">
    <name type="scientific">Oceanidesulfovibrio indonesiensis</name>
    <dbReference type="NCBI Taxonomy" id="54767"/>
    <lineage>
        <taxon>Bacteria</taxon>
        <taxon>Pseudomonadati</taxon>
        <taxon>Thermodesulfobacteriota</taxon>
        <taxon>Desulfovibrionia</taxon>
        <taxon>Desulfovibrionales</taxon>
        <taxon>Desulfovibrionaceae</taxon>
        <taxon>Oceanidesulfovibrio</taxon>
    </lineage>
</organism>
<dbReference type="CDD" id="cd00082">
    <property type="entry name" value="HisKA"/>
    <property type="match status" value="1"/>
</dbReference>
<evidence type="ECO:0000256" key="2">
    <source>
        <dbReference type="ARBA" id="ARBA00012438"/>
    </source>
</evidence>
<dbReference type="GO" id="GO:0000155">
    <property type="term" value="F:phosphorelay sensor kinase activity"/>
    <property type="evidence" value="ECO:0007669"/>
    <property type="project" value="InterPro"/>
</dbReference>
<evidence type="ECO:0000259" key="5">
    <source>
        <dbReference type="PROSITE" id="PS50112"/>
    </source>
</evidence>
<keyword evidence="7" id="KW-1185">Reference proteome</keyword>
<name>A0A7M3MGN7_9BACT</name>
<feature type="domain" description="Histidine kinase" evidence="4">
    <location>
        <begin position="157"/>
        <end position="377"/>
    </location>
</feature>
<dbReference type="InterPro" id="IPR000014">
    <property type="entry name" value="PAS"/>
</dbReference>
<comment type="caution">
    <text evidence="6">The sequence shown here is derived from an EMBL/GenBank/DDBJ whole genome shotgun (WGS) entry which is preliminary data.</text>
</comment>
<feature type="domain" description="PAS" evidence="5">
    <location>
        <begin position="32"/>
        <end position="78"/>
    </location>
</feature>
<dbReference type="PROSITE" id="PS50112">
    <property type="entry name" value="PAS"/>
    <property type="match status" value="1"/>
</dbReference>
<evidence type="ECO:0000313" key="6">
    <source>
        <dbReference type="EMBL" id="TVM18476.1"/>
    </source>
</evidence>
<dbReference type="SUPFAM" id="SSF47384">
    <property type="entry name" value="Homodimeric domain of signal transducing histidine kinase"/>
    <property type="match status" value="1"/>
</dbReference>
<dbReference type="InterPro" id="IPR003661">
    <property type="entry name" value="HisK_dim/P_dom"/>
</dbReference>
<dbReference type="AlphaFoldDB" id="A0A7M3MGN7"/>
<dbReference type="InterPro" id="IPR036890">
    <property type="entry name" value="HATPase_C_sf"/>
</dbReference>
<dbReference type="EC" id="2.7.13.3" evidence="2"/>
<protein>
    <recommendedName>
        <fullName evidence="2">histidine kinase</fullName>
        <ecNumber evidence="2">2.7.13.3</ecNumber>
    </recommendedName>
</protein>
<evidence type="ECO:0000313" key="7">
    <source>
        <dbReference type="Proteomes" id="UP000448292"/>
    </source>
</evidence>
<dbReference type="Pfam" id="PF02518">
    <property type="entry name" value="HATPase_c"/>
    <property type="match status" value="1"/>
</dbReference>
<comment type="catalytic activity">
    <reaction evidence="1">
        <text>ATP + protein L-histidine = ADP + protein N-phospho-L-histidine.</text>
        <dbReference type="EC" id="2.7.13.3"/>
    </reaction>
</comment>
<reference evidence="6 7" key="1">
    <citation type="submission" date="2018-06" db="EMBL/GenBank/DDBJ databases">
        <title>Complete genome of Desulfovibrio indonesiensis P37SLT.</title>
        <authorList>
            <person name="Crispim J.S."/>
            <person name="Vidigal P.M.P."/>
            <person name="Silva L.C.F."/>
            <person name="Laguardia C.N."/>
            <person name="Araujo L.C."/>
            <person name="Dias R.S."/>
            <person name="Sousa M.P."/>
            <person name="Paula S.O."/>
            <person name="Silva C."/>
        </authorList>
    </citation>
    <scope>NUCLEOTIDE SEQUENCE [LARGE SCALE GENOMIC DNA]</scope>
    <source>
        <strain evidence="6 7">P37SLT</strain>
    </source>
</reference>
<keyword evidence="3" id="KW-0597">Phosphoprotein</keyword>
<dbReference type="InterPro" id="IPR005467">
    <property type="entry name" value="His_kinase_dom"/>
</dbReference>
<dbReference type="CDD" id="cd00130">
    <property type="entry name" value="PAS"/>
    <property type="match status" value="1"/>
</dbReference>
<evidence type="ECO:0000256" key="1">
    <source>
        <dbReference type="ARBA" id="ARBA00000085"/>
    </source>
</evidence>
<sequence>MYGSSRIVYNSRGNLEDTTKPRLLGIHMSDRNARCREHILDTIPARLACYDAERRLLWINRHSARLLGKTPEQLLGQTCCEIWQKCAQPFKECHLIRAIRTGEPQEAEIETPQGRIWSLAAFPCSDEEGKIAFISEYGHDVTAAKRLSALEDEINAITRHDLKTPAIATLSIVRLMKSADNLTEDQHDLLEELERSGTQMLEIINQTHTLRRIEQGKYEPELRPVDCVAVTRDVRSYFRQQCSARNADIRILLNGTDADDRTACFVPAEENLLRTALMNLVKNACEASPSESDVLIEIECGQPKTIRVRNRGAVPRTVRDDFFGKYVTCGKKGGTGLGTYSALRMIQAQNATICMRTTDENGGETEVCILFNLPSEKNGD</sequence>
<dbReference type="PANTHER" id="PTHR43547:SF2">
    <property type="entry name" value="HYBRID SIGNAL TRANSDUCTION HISTIDINE KINASE C"/>
    <property type="match status" value="1"/>
</dbReference>
<dbReference type="EMBL" id="QMIE01000004">
    <property type="protein sequence ID" value="TVM18476.1"/>
    <property type="molecule type" value="Genomic_DNA"/>
</dbReference>
<dbReference type="Pfam" id="PF08448">
    <property type="entry name" value="PAS_4"/>
    <property type="match status" value="1"/>
</dbReference>
<dbReference type="SUPFAM" id="SSF55874">
    <property type="entry name" value="ATPase domain of HSP90 chaperone/DNA topoisomerase II/histidine kinase"/>
    <property type="match status" value="1"/>
</dbReference>
<accession>A0A7M3MGN7</accession>
<dbReference type="Proteomes" id="UP000448292">
    <property type="component" value="Unassembled WGS sequence"/>
</dbReference>
<dbReference type="SMART" id="SM00388">
    <property type="entry name" value="HisKA"/>
    <property type="match status" value="1"/>
</dbReference>
<dbReference type="InterPro" id="IPR003594">
    <property type="entry name" value="HATPase_dom"/>
</dbReference>
<dbReference type="Gene3D" id="1.10.287.130">
    <property type="match status" value="1"/>
</dbReference>
<evidence type="ECO:0000259" key="4">
    <source>
        <dbReference type="PROSITE" id="PS50109"/>
    </source>
</evidence>
<dbReference type="Pfam" id="PF00512">
    <property type="entry name" value="HisKA"/>
    <property type="match status" value="1"/>
</dbReference>
<evidence type="ECO:0000256" key="3">
    <source>
        <dbReference type="ARBA" id="ARBA00022553"/>
    </source>
</evidence>
<proteinExistence type="predicted"/>
<gene>
    <name evidence="6" type="ORF">DPQ33_06960</name>
</gene>
<dbReference type="Gene3D" id="3.30.565.10">
    <property type="entry name" value="Histidine kinase-like ATPase, C-terminal domain"/>
    <property type="match status" value="1"/>
</dbReference>
<dbReference type="SMART" id="SM00387">
    <property type="entry name" value="HATPase_c"/>
    <property type="match status" value="1"/>
</dbReference>
<dbReference type="PANTHER" id="PTHR43547">
    <property type="entry name" value="TWO-COMPONENT HISTIDINE KINASE"/>
    <property type="match status" value="1"/>
</dbReference>
<dbReference type="PROSITE" id="PS50109">
    <property type="entry name" value="HIS_KIN"/>
    <property type="match status" value="1"/>
</dbReference>